<accession>A0A1E1ME88</accession>
<name>A0A1E1ME88_RHYSE</name>
<proteinExistence type="predicted"/>
<organism evidence="2 3">
    <name type="scientific">Rhynchosporium secalis</name>
    <name type="common">Barley scald fungus</name>
    <dbReference type="NCBI Taxonomy" id="38038"/>
    <lineage>
        <taxon>Eukaryota</taxon>
        <taxon>Fungi</taxon>
        <taxon>Dikarya</taxon>
        <taxon>Ascomycota</taxon>
        <taxon>Pezizomycotina</taxon>
        <taxon>Leotiomycetes</taxon>
        <taxon>Helotiales</taxon>
        <taxon>Ploettnerulaceae</taxon>
        <taxon>Rhynchosporium</taxon>
    </lineage>
</organism>
<reference evidence="3" key="1">
    <citation type="submission" date="2016-03" db="EMBL/GenBank/DDBJ databases">
        <authorList>
            <person name="Guldener U."/>
        </authorList>
    </citation>
    <scope>NUCLEOTIDE SEQUENCE [LARGE SCALE GENOMIC DNA]</scope>
</reference>
<evidence type="ECO:0000256" key="1">
    <source>
        <dbReference type="SAM" id="MobiDB-lite"/>
    </source>
</evidence>
<dbReference type="Proteomes" id="UP000177625">
    <property type="component" value="Unassembled WGS sequence"/>
</dbReference>
<dbReference type="EMBL" id="FJVC01000281">
    <property type="protein sequence ID" value="CZT47378.1"/>
    <property type="molecule type" value="Genomic_DNA"/>
</dbReference>
<sequence>MEPVGRLFYAATRRTAGIEGMAGGIRSHRILEGDCAQSRPEADEAQEAHNESSGFSESECRVDVAKTVGGQMWKPEAEKDTGGSKVIWRWVTVLCSPIQSSAAAMQCNAMLCTFRAGRYTHPYRDVSRVG</sequence>
<gene>
    <name evidence="2" type="ORF">RSE6_07929</name>
</gene>
<evidence type="ECO:0000313" key="2">
    <source>
        <dbReference type="EMBL" id="CZT47378.1"/>
    </source>
</evidence>
<evidence type="ECO:0000313" key="3">
    <source>
        <dbReference type="Proteomes" id="UP000177625"/>
    </source>
</evidence>
<keyword evidence="3" id="KW-1185">Reference proteome</keyword>
<feature type="compositionally biased region" description="Basic and acidic residues" evidence="1">
    <location>
        <begin position="40"/>
        <end position="50"/>
    </location>
</feature>
<dbReference type="AlphaFoldDB" id="A0A1E1ME88"/>
<protein>
    <submittedName>
        <fullName evidence="2">Uncharacterized protein</fullName>
    </submittedName>
</protein>
<feature type="region of interest" description="Disordered" evidence="1">
    <location>
        <begin position="36"/>
        <end position="59"/>
    </location>
</feature>